<protein>
    <submittedName>
        <fullName evidence="3">Cytochrome oxidase maturation protein, cbb3-type</fullName>
    </submittedName>
</protein>
<comment type="caution">
    <text evidence="3">The sequence shown here is derived from an EMBL/GenBank/DDBJ whole genome shotgun (WGS) entry which is preliminary data.</text>
</comment>
<dbReference type="Proteomes" id="UP000887222">
    <property type="component" value="Unassembled WGS sequence"/>
</dbReference>
<keyword evidence="2" id="KW-0812">Transmembrane</keyword>
<dbReference type="PANTHER" id="PTHR41532">
    <property type="entry name" value="FIXS PROTEIN"/>
    <property type="match status" value="1"/>
</dbReference>
<evidence type="ECO:0000256" key="1">
    <source>
        <dbReference type="SAM" id="MobiDB-lite"/>
    </source>
</evidence>
<dbReference type="EMBL" id="BPMK01000006">
    <property type="protein sequence ID" value="GIZ51676.1"/>
    <property type="molecule type" value="Genomic_DNA"/>
</dbReference>
<feature type="region of interest" description="Disordered" evidence="1">
    <location>
        <begin position="45"/>
        <end position="75"/>
    </location>
</feature>
<feature type="compositionally biased region" description="Basic and acidic residues" evidence="1">
    <location>
        <begin position="45"/>
        <end position="63"/>
    </location>
</feature>
<feature type="transmembrane region" description="Helical" evidence="2">
    <location>
        <begin position="6"/>
        <end position="23"/>
    </location>
</feature>
<dbReference type="PANTHER" id="PTHR41532:SF1">
    <property type="entry name" value="FIXS PROTEIN"/>
    <property type="match status" value="1"/>
</dbReference>
<accession>A0ABQ4Q3B2</accession>
<organism evidence="3 4">
    <name type="scientific">Noviherbaspirillum aridicola</name>
    <dbReference type="NCBI Taxonomy" id="2849687"/>
    <lineage>
        <taxon>Bacteria</taxon>
        <taxon>Pseudomonadati</taxon>
        <taxon>Pseudomonadota</taxon>
        <taxon>Betaproteobacteria</taxon>
        <taxon>Burkholderiales</taxon>
        <taxon>Oxalobacteraceae</taxon>
        <taxon>Noviherbaspirillum</taxon>
    </lineage>
</organism>
<sequence length="75" mass="8249">MESLYLLIPLSVLIVFIAIWIFFRASDGGQFDDLVGPGMRILQDDDRGQVVEDGARQSDRVGERQPPAAGTDASR</sequence>
<proteinExistence type="predicted"/>
<gene>
    <name evidence="3" type="ORF">NCCP691_16900</name>
</gene>
<keyword evidence="2" id="KW-1133">Transmembrane helix</keyword>
<keyword evidence="2" id="KW-0472">Membrane</keyword>
<dbReference type="NCBIfam" id="TIGR00847">
    <property type="entry name" value="ccoS"/>
    <property type="match status" value="1"/>
</dbReference>
<keyword evidence="4" id="KW-1185">Reference proteome</keyword>
<evidence type="ECO:0000256" key="2">
    <source>
        <dbReference type="SAM" id="Phobius"/>
    </source>
</evidence>
<evidence type="ECO:0000313" key="4">
    <source>
        <dbReference type="Proteomes" id="UP000887222"/>
    </source>
</evidence>
<dbReference type="Pfam" id="PF03597">
    <property type="entry name" value="FixS"/>
    <property type="match status" value="1"/>
</dbReference>
<evidence type="ECO:0000313" key="3">
    <source>
        <dbReference type="EMBL" id="GIZ51676.1"/>
    </source>
</evidence>
<dbReference type="InterPro" id="IPR004714">
    <property type="entry name" value="Cyt_oxidase_maturation_cbb3"/>
</dbReference>
<reference evidence="3 4" key="1">
    <citation type="journal article" date="2022" name="Int. J. Syst. Evol. Microbiol.">
        <title>Noviherbaspirillum aridicola sp. nov., isolated from an arid soil in Pakistan.</title>
        <authorList>
            <person name="Khan I.U."/>
            <person name="Saqib M."/>
            <person name="Amin A."/>
            <person name="Hussain F."/>
            <person name="Li L."/>
            <person name="Liu Y.H."/>
            <person name="Fang B.Z."/>
            <person name="Ahmed I."/>
            <person name="Li W.J."/>
        </authorList>
    </citation>
    <scope>NUCLEOTIDE SEQUENCE [LARGE SCALE GENOMIC DNA]</scope>
    <source>
        <strain evidence="3 4">NCCP-691</strain>
    </source>
</reference>
<dbReference type="RefSeq" id="WP_220807831.1">
    <property type="nucleotide sequence ID" value="NZ_BPMK01000006.1"/>
</dbReference>
<name>A0ABQ4Q3B2_9BURK</name>